<reference evidence="1" key="1">
    <citation type="submission" date="2023-06" db="EMBL/GenBank/DDBJ databases">
        <title>Draft genome sequence of Nocardioides sp. SOB77.</title>
        <authorList>
            <person name="Zhang G."/>
        </authorList>
    </citation>
    <scope>NUCLEOTIDE SEQUENCE</scope>
    <source>
        <strain evidence="1">SOB77</strain>
    </source>
</reference>
<dbReference type="InterPro" id="IPR006311">
    <property type="entry name" value="TAT_signal"/>
</dbReference>
<accession>A0ABT8FIJ6</accession>
<dbReference type="RefSeq" id="WP_300953606.1">
    <property type="nucleotide sequence ID" value="NZ_JAUHJQ010000007.1"/>
</dbReference>
<sequence>MTHDHIDTAAGVDDQQGGLTRRSVVRTGAHLAWAVPAVSLATAAPALAVSGPPSFPPPSQINDTASVTGGGTAVAAVISGLKNTGGSDMSNVLGTLTPPGSMRPTSVNAPWAPVGAFAKAKAGTYRVVLLDAKVKPGETIPPLRVEFKKKKNKKISGGKIKYTLSASGASVSGSIPIKKK</sequence>
<proteinExistence type="predicted"/>
<keyword evidence="2" id="KW-1185">Reference proteome</keyword>
<dbReference type="Proteomes" id="UP001168620">
    <property type="component" value="Unassembled WGS sequence"/>
</dbReference>
<dbReference type="PROSITE" id="PS51318">
    <property type="entry name" value="TAT"/>
    <property type="match status" value="1"/>
</dbReference>
<evidence type="ECO:0000313" key="1">
    <source>
        <dbReference type="EMBL" id="MDN4174511.1"/>
    </source>
</evidence>
<organism evidence="1 2">
    <name type="scientific">Nocardioides oceani</name>
    <dbReference type="NCBI Taxonomy" id="3058369"/>
    <lineage>
        <taxon>Bacteria</taxon>
        <taxon>Bacillati</taxon>
        <taxon>Actinomycetota</taxon>
        <taxon>Actinomycetes</taxon>
        <taxon>Propionibacteriales</taxon>
        <taxon>Nocardioidaceae</taxon>
        <taxon>Nocardioides</taxon>
    </lineage>
</organism>
<protein>
    <submittedName>
        <fullName evidence="1">Uncharacterized protein</fullName>
    </submittedName>
</protein>
<gene>
    <name evidence="1" type="ORF">QWY28_16240</name>
</gene>
<evidence type="ECO:0000313" key="2">
    <source>
        <dbReference type="Proteomes" id="UP001168620"/>
    </source>
</evidence>
<name>A0ABT8FIJ6_9ACTN</name>
<dbReference type="EMBL" id="JAUHJQ010000007">
    <property type="protein sequence ID" value="MDN4174511.1"/>
    <property type="molecule type" value="Genomic_DNA"/>
</dbReference>
<comment type="caution">
    <text evidence="1">The sequence shown here is derived from an EMBL/GenBank/DDBJ whole genome shotgun (WGS) entry which is preliminary data.</text>
</comment>